<organism evidence="1 2">
    <name type="scientific">Hirsutella rhossiliensis</name>
    <dbReference type="NCBI Taxonomy" id="111463"/>
    <lineage>
        <taxon>Eukaryota</taxon>
        <taxon>Fungi</taxon>
        <taxon>Dikarya</taxon>
        <taxon>Ascomycota</taxon>
        <taxon>Pezizomycotina</taxon>
        <taxon>Sordariomycetes</taxon>
        <taxon>Hypocreomycetidae</taxon>
        <taxon>Hypocreales</taxon>
        <taxon>Ophiocordycipitaceae</taxon>
        <taxon>Hirsutella</taxon>
    </lineage>
</organism>
<evidence type="ECO:0000313" key="2">
    <source>
        <dbReference type="Proteomes" id="UP000824596"/>
    </source>
</evidence>
<dbReference type="AlphaFoldDB" id="A0A9P8MSE4"/>
<comment type="caution">
    <text evidence="1">The sequence shown here is derived from an EMBL/GenBank/DDBJ whole genome shotgun (WGS) entry which is preliminary data.</text>
</comment>
<protein>
    <submittedName>
        <fullName evidence="1">Uncharacterized protein</fullName>
    </submittedName>
</protein>
<name>A0A9P8MSE4_9HYPO</name>
<dbReference type="InterPro" id="IPR017853">
    <property type="entry name" value="GH"/>
</dbReference>
<dbReference type="OrthoDB" id="442731at2759"/>
<dbReference type="EMBL" id="JAIZPD010000010">
    <property type="protein sequence ID" value="KAH0960557.1"/>
    <property type="molecule type" value="Genomic_DNA"/>
</dbReference>
<gene>
    <name evidence="1" type="ORF">HRG_08712</name>
</gene>
<reference evidence="1" key="1">
    <citation type="submission" date="2021-09" db="EMBL/GenBank/DDBJ databases">
        <title>A high-quality genome of the endoparasitic fungus Hirsutella rhossiliensis with a comparison of Hirsutella genomes reveals transposable elements contributing to genome size variation.</title>
        <authorList>
            <person name="Lin R."/>
            <person name="Jiao Y."/>
            <person name="Sun X."/>
            <person name="Ling J."/>
            <person name="Xie B."/>
            <person name="Cheng X."/>
        </authorList>
    </citation>
    <scope>NUCLEOTIDE SEQUENCE</scope>
    <source>
        <strain evidence="1">HR02</strain>
    </source>
</reference>
<dbReference type="Proteomes" id="UP000824596">
    <property type="component" value="Unassembled WGS sequence"/>
</dbReference>
<dbReference type="SUPFAM" id="SSF51445">
    <property type="entry name" value="(Trans)glycosidases"/>
    <property type="match status" value="1"/>
</dbReference>
<dbReference type="GeneID" id="68357841"/>
<dbReference type="PANTHER" id="PTHR31263">
    <property type="entry name" value="CELLULASE FAMILY PROTEIN (AFU_ORTHOLOGUE AFUA_5G14560)"/>
    <property type="match status" value="1"/>
</dbReference>
<dbReference type="RefSeq" id="XP_044718070.1">
    <property type="nucleotide sequence ID" value="XM_044867183.1"/>
</dbReference>
<dbReference type="Gene3D" id="3.20.20.80">
    <property type="entry name" value="Glycosidases"/>
    <property type="match status" value="1"/>
</dbReference>
<evidence type="ECO:0000313" key="1">
    <source>
        <dbReference type="EMBL" id="KAH0960557.1"/>
    </source>
</evidence>
<sequence>MTGGPHNGLSDKDWRYLTCLAEYMAGNDADWALWAVQGSYYVRDKTVDHNETWGALDYEWRDWRNPKFKAMLGTMVNVTQGP</sequence>
<accession>A0A9P8MSE4</accession>
<dbReference type="PANTHER" id="PTHR31263:SF0">
    <property type="entry name" value="CELLULASE FAMILY PROTEIN (AFU_ORTHOLOGUE AFUA_5G14560)"/>
    <property type="match status" value="1"/>
</dbReference>
<proteinExistence type="predicted"/>
<keyword evidence="2" id="KW-1185">Reference proteome</keyword>